<proteinExistence type="predicted"/>
<dbReference type="EMBL" id="UYRX01000299">
    <property type="protein sequence ID" value="VDK79572.1"/>
    <property type="molecule type" value="Genomic_DNA"/>
</dbReference>
<evidence type="ECO:0000313" key="1">
    <source>
        <dbReference type="EMBL" id="VDK79572.1"/>
    </source>
</evidence>
<dbReference type="Proteomes" id="UP000277928">
    <property type="component" value="Unassembled WGS sequence"/>
</dbReference>
<accession>A0A3P6SUS2</accession>
<organism evidence="1 2">
    <name type="scientific">Litomosoides sigmodontis</name>
    <name type="common">Filarial nematode worm</name>
    <dbReference type="NCBI Taxonomy" id="42156"/>
    <lineage>
        <taxon>Eukaryota</taxon>
        <taxon>Metazoa</taxon>
        <taxon>Ecdysozoa</taxon>
        <taxon>Nematoda</taxon>
        <taxon>Chromadorea</taxon>
        <taxon>Rhabditida</taxon>
        <taxon>Spirurina</taxon>
        <taxon>Spiruromorpha</taxon>
        <taxon>Filarioidea</taxon>
        <taxon>Onchocercidae</taxon>
        <taxon>Litomosoides</taxon>
    </lineage>
</organism>
<keyword evidence="2" id="KW-1185">Reference proteome</keyword>
<evidence type="ECO:0000313" key="2">
    <source>
        <dbReference type="Proteomes" id="UP000277928"/>
    </source>
</evidence>
<gene>
    <name evidence="1" type="ORF">NLS_LOCUS4570</name>
</gene>
<dbReference type="AlphaFoldDB" id="A0A3P6SUS2"/>
<sequence length="84" mass="9501">MEIFIHKSPPFPFNCVLYRCLAPVTDYAGLFHRHKCIFLLLRLGTPATAAASQLICSTISPRTSGGYYWFGMLDVHQISVRVRV</sequence>
<protein>
    <submittedName>
        <fullName evidence="1">Uncharacterized protein</fullName>
    </submittedName>
</protein>
<reference evidence="1 2" key="1">
    <citation type="submission" date="2018-08" db="EMBL/GenBank/DDBJ databases">
        <authorList>
            <person name="Laetsch R D."/>
            <person name="Stevens L."/>
            <person name="Kumar S."/>
            <person name="Blaxter L. M."/>
        </authorList>
    </citation>
    <scope>NUCLEOTIDE SEQUENCE [LARGE SCALE GENOMIC DNA]</scope>
</reference>
<name>A0A3P6SUS2_LITSI</name>